<keyword evidence="3" id="KW-1185">Reference proteome</keyword>
<reference evidence="2" key="1">
    <citation type="submission" date="2023-03" db="EMBL/GenBank/DDBJ databases">
        <title>Near-Complete genome sequence of Lipomyces tetrasporous NRRL Y-64009, an oleaginous yeast capable of growing on lignocellulosic hydrolysates.</title>
        <authorList>
            <consortium name="Lawrence Berkeley National Laboratory"/>
            <person name="Jagtap S.S."/>
            <person name="Liu J.-J."/>
            <person name="Walukiewicz H.E."/>
            <person name="Pangilinan J."/>
            <person name="Lipzen A."/>
            <person name="Ahrendt S."/>
            <person name="Koriabine M."/>
            <person name="Cobaugh K."/>
            <person name="Salamov A."/>
            <person name="Yoshinaga Y."/>
            <person name="Ng V."/>
            <person name="Daum C."/>
            <person name="Grigoriev I.V."/>
            <person name="Slininger P.J."/>
            <person name="Dien B.S."/>
            <person name="Jin Y.-S."/>
            <person name="Rao C.V."/>
        </authorList>
    </citation>
    <scope>NUCLEOTIDE SEQUENCE</scope>
    <source>
        <strain evidence="2">NRRL Y-64009</strain>
    </source>
</reference>
<evidence type="ECO:0000256" key="1">
    <source>
        <dbReference type="SAM" id="Phobius"/>
    </source>
</evidence>
<accession>A0AAD7QNV5</accession>
<keyword evidence="1" id="KW-0472">Membrane</keyword>
<sequence length="93" mass="10184">MYLEMQITKADGKAVSPWFEETAVIVAAQPGVPQCRLSGRTMRNFLYFATAPGNSTLYVAEKKNGIISQLPVIYTIFLGLACAIYGVNAKMFS</sequence>
<comment type="caution">
    <text evidence="2">The sequence shown here is derived from an EMBL/GenBank/DDBJ whole genome shotgun (WGS) entry which is preliminary data.</text>
</comment>
<name>A0AAD7QNV5_9ASCO</name>
<evidence type="ECO:0000313" key="3">
    <source>
        <dbReference type="Proteomes" id="UP001217417"/>
    </source>
</evidence>
<protein>
    <submittedName>
        <fullName evidence="2">Uncharacterized protein</fullName>
    </submittedName>
</protein>
<dbReference type="RefSeq" id="XP_056042136.1">
    <property type="nucleotide sequence ID" value="XM_056188186.1"/>
</dbReference>
<dbReference type="Proteomes" id="UP001217417">
    <property type="component" value="Unassembled WGS sequence"/>
</dbReference>
<keyword evidence="1" id="KW-0812">Transmembrane</keyword>
<dbReference type="AlphaFoldDB" id="A0AAD7QNV5"/>
<evidence type="ECO:0000313" key="2">
    <source>
        <dbReference type="EMBL" id="KAJ8098686.1"/>
    </source>
</evidence>
<gene>
    <name evidence="2" type="ORF">POJ06DRAFT_257707</name>
</gene>
<keyword evidence="1" id="KW-1133">Transmembrane helix</keyword>
<organism evidence="2 3">
    <name type="scientific">Lipomyces tetrasporus</name>
    <dbReference type="NCBI Taxonomy" id="54092"/>
    <lineage>
        <taxon>Eukaryota</taxon>
        <taxon>Fungi</taxon>
        <taxon>Dikarya</taxon>
        <taxon>Ascomycota</taxon>
        <taxon>Saccharomycotina</taxon>
        <taxon>Lipomycetes</taxon>
        <taxon>Lipomycetales</taxon>
        <taxon>Lipomycetaceae</taxon>
        <taxon>Lipomyces</taxon>
    </lineage>
</organism>
<dbReference type="GeneID" id="80883352"/>
<dbReference type="EMBL" id="JARPMG010000008">
    <property type="protein sequence ID" value="KAJ8098686.1"/>
    <property type="molecule type" value="Genomic_DNA"/>
</dbReference>
<feature type="transmembrane region" description="Helical" evidence="1">
    <location>
        <begin position="66"/>
        <end position="87"/>
    </location>
</feature>
<proteinExistence type="predicted"/>